<feature type="compositionally biased region" description="Basic and acidic residues" evidence="3">
    <location>
        <begin position="987"/>
        <end position="999"/>
    </location>
</feature>
<dbReference type="PANTHER" id="PTHR46093:SF18">
    <property type="entry name" value="FIBRONECTIN TYPE-III DOMAIN-CONTAINING PROTEIN"/>
    <property type="match status" value="1"/>
</dbReference>
<dbReference type="OrthoDB" id="432528at2759"/>
<keyword evidence="1" id="KW-0880">Kelch repeat</keyword>
<dbReference type="HOGENOM" id="CLU_007044_0_0_1"/>
<evidence type="ECO:0000256" key="2">
    <source>
        <dbReference type="ARBA" id="ARBA00022737"/>
    </source>
</evidence>
<protein>
    <recommendedName>
        <fullName evidence="7">Galactose oxidase</fullName>
    </recommendedName>
</protein>
<feature type="chain" id="PRO_5001646597" description="Galactose oxidase" evidence="4">
    <location>
        <begin position="26"/>
        <end position="1049"/>
    </location>
</feature>
<feature type="region of interest" description="Disordered" evidence="3">
    <location>
        <begin position="715"/>
        <end position="790"/>
    </location>
</feature>
<dbReference type="EMBL" id="KL142374">
    <property type="protein sequence ID" value="KDR78836.1"/>
    <property type="molecule type" value="Genomic_DNA"/>
</dbReference>
<feature type="compositionally biased region" description="Polar residues" evidence="3">
    <location>
        <begin position="715"/>
        <end position="735"/>
    </location>
</feature>
<evidence type="ECO:0000313" key="6">
    <source>
        <dbReference type="Proteomes" id="UP000027222"/>
    </source>
</evidence>
<accession>A0A067T6S7</accession>
<dbReference type="CDD" id="cd12087">
    <property type="entry name" value="TM_EGFR-like"/>
    <property type="match status" value="1"/>
</dbReference>
<keyword evidence="2" id="KW-0677">Repeat</keyword>
<feature type="compositionally biased region" description="Polar residues" evidence="3">
    <location>
        <begin position="834"/>
        <end position="846"/>
    </location>
</feature>
<dbReference type="Gene3D" id="2.120.10.80">
    <property type="entry name" value="Kelch-type beta propeller"/>
    <property type="match status" value="2"/>
</dbReference>
<evidence type="ECO:0008006" key="7">
    <source>
        <dbReference type="Google" id="ProtNLM"/>
    </source>
</evidence>
<feature type="compositionally biased region" description="Low complexity" evidence="3">
    <location>
        <begin position="906"/>
        <end position="918"/>
    </location>
</feature>
<name>A0A067T6S7_GALM3</name>
<gene>
    <name evidence="5" type="ORF">GALMADRAFT_244433</name>
</gene>
<feature type="region of interest" description="Disordered" evidence="3">
    <location>
        <begin position="573"/>
        <end position="596"/>
    </location>
</feature>
<proteinExistence type="predicted"/>
<feature type="signal peptide" evidence="4">
    <location>
        <begin position="1"/>
        <end position="25"/>
    </location>
</feature>
<dbReference type="AlphaFoldDB" id="A0A067T6S7"/>
<feature type="compositionally biased region" description="Polar residues" evidence="3">
    <location>
        <begin position="742"/>
        <end position="753"/>
    </location>
</feature>
<dbReference type="Proteomes" id="UP000027222">
    <property type="component" value="Unassembled WGS sequence"/>
</dbReference>
<feature type="region of interest" description="Disordered" evidence="3">
    <location>
        <begin position="363"/>
        <end position="426"/>
    </location>
</feature>
<dbReference type="PANTHER" id="PTHR46093">
    <property type="entry name" value="ACYL-COA-BINDING DOMAIN-CONTAINING PROTEIN 5"/>
    <property type="match status" value="1"/>
</dbReference>
<dbReference type="SUPFAM" id="SSF117281">
    <property type="entry name" value="Kelch motif"/>
    <property type="match status" value="1"/>
</dbReference>
<keyword evidence="6" id="KW-1185">Reference proteome</keyword>
<organism evidence="5 6">
    <name type="scientific">Galerina marginata (strain CBS 339.88)</name>
    <dbReference type="NCBI Taxonomy" id="685588"/>
    <lineage>
        <taxon>Eukaryota</taxon>
        <taxon>Fungi</taxon>
        <taxon>Dikarya</taxon>
        <taxon>Basidiomycota</taxon>
        <taxon>Agaricomycotina</taxon>
        <taxon>Agaricomycetes</taxon>
        <taxon>Agaricomycetidae</taxon>
        <taxon>Agaricales</taxon>
        <taxon>Agaricineae</taxon>
        <taxon>Strophariaceae</taxon>
        <taxon>Galerina</taxon>
    </lineage>
</organism>
<sequence>MLSEVLLWNLCFILLPSSSLYHVAAFEATPRWGQATVVVNDALYVYGGKTDEFNSFLYNSAPNNNDLLYLSLSSAFNASSPPWALVSSSANSTTQGPPLAWSILAAFNTSDVLLFGGQPGPNSPTVIVDAADSAVILDVFSRLSPNWIDPPPSWGGEPTRRIRHSAATSTLGFVFIFGGEKADGSNNAFSDHYVFNPNPPTFTLLPSDNGPPDLYGHVSIILPNGRIVVFGGYSQSQATLLPFSTIWVLDTTRSPPSWSVINTATTSLPSPRMAFAAVLIVGGKIIIHGGCDAHLQTNFADGWVLDTTQNPMTWTEIPALSQLGARRDHFAVASGNQVIFGFGYEDNGPAPAPLQIYDPSSSTFVPTYTPPPAASMTQTLPTPSQTNHNSPTGFPSTSGVQPTATNPNNPPGGGGGDSNDDGKNSSTTAIAVGTAFGVMGLILVSLGATYYVRRQHRNRVGERQFLALGGMDGDDGDESPHFDGQIPVVGMHELDESPVHGNGHRGFLSSLGIAGALGVGTKMRTVRNSQYQRRDMLADEDTRSFGEWYNSRAKDGRAGSSWSLRSILGGGRLRSRDGSTTSHGTGGFPTPWREKVDPFSDGAAATRDEETGFIGAAAGARPRNRREMSYTSYASSRSGVSYRDPFVDPIEEDLRDGFSPTELYVDHSDEGHEFSGPSVRHIAPTQLPAIRTVLPLSQQVGQTLSPLSEHTSQSTLALQTFSTSGSSQAHSSENVPSPFAGGSTSQATSLTSFSRSPSNPTTPGSPPLKSTSIIGASDPALLSTNQPMRRSNSWWTRFSRSSLLDRRSSDASRTRYDIRDPNPAPRLGAIEEASSGSAPGTAKSSPGSGGGKQRQTSVSRANSGRMYGGAATGHGKSMTSLRTADSEAIERMAGNMDVVQKERSRWGSGSTSSAGGLSVDTHASVLEDGEKEVVGGEHREDLMFFASPVEEPSVPLPSSPPSAYKATFVPVGPLHLEDPGPSSPGKVSERIQAYERRMSQGETSPPPTNSKQREERSKKRVEVGYGLVPRASLYVANPDHRLSSHSADS</sequence>
<feature type="compositionally biased region" description="Basic and acidic residues" evidence="3">
    <location>
        <begin position="803"/>
        <end position="820"/>
    </location>
</feature>
<keyword evidence="4" id="KW-0732">Signal</keyword>
<feature type="compositionally biased region" description="Polar residues" evidence="3">
    <location>
        <begin position="375"/>
        <end position="404"/>
    </location>
</feature>
<dbReference type="STRING" id="685588.A0A067T6S7"/>
<evidence type="ECO:0000313" key="5">
    <source>
        <dbReference type="EMBL" id="KDR78836.1"/>
    </source>
</evidence>
<feature type="region of interest" description="Disordered" evidence="3">
    <location>
        <begin position="972"/>
        <end position="1024"/>
    </location>
</feature>
<evidence type="ECO:0000256" key="1">
    <source>
        <dbReference type="ARBA" id="ARBA00022441"/>
    </source>
</evidence>
<dbReference type="InterPro" id="IPR015915">
    <property type="entry name" value="Kelch-typ_b-propeller"/>
</dbReference>
<feature type="compositionally biased region" description="Polar residues" evidence="3">
    <location>
        <begin position="853"/>
        <end position="862"/>
    </location>
</feature>
<evidence type="ECO:0000256" key="3">
    <source>
        <dbReference type="SAM" id="MobiDB-lite"/>
    </source>
</evidence>
<reference evidence="6" key="1">
    <citation type="journal article" date="2014" name="Proc. Natl. Acad. Sci. U.S.A.">
        <title>Extensive sampling of basidiomycete genomes demonstrates inadequacy of the white-rot/brown-rot paradigm for wood decay fungi.</title>
        <authorList>
            <person name="Riley R."/>
            <person name="Salamov A.A."/>
            <person name="Brown D.W."/>
            <person name="Nagy L.G."/>
            <person name="Floudas D."/>
            <person name="Held B.W."/>
            <person name="Levasseur A."/>
            <person name="Lombard V."/>
            <person name="Morin E."/>
            <person name="Otillar R."/>
            <person name="Lindquist E.A."/>
            <person name="Sun H."/>
            <person name="LaButti K.M."/>
            <person name="Schmutz J."/>
            <person name="Jabbour D."/>
            <person name="Luo H."/>
            <person name="Baker S.E."/>
            <person name="Pisabarro A.G."/>
            <person name="Walton J.D."/>
            <person name="Blanchette R.A."/>
            <person name="Henrissat B."/>
            <person name="Martin F."/>
            <person name="Cullen D."/>
            <person name="Hibbett D.S."/>
            <person name="Grigoriev I.V."/>
        </authorList>
    </citation>
    <scope>NUCLEOTIDE SEQUENCE [LARGE SCALE GENOMIC DNA]</scope>
    <source>
        <strain evidence="6">CBS 339.88</strain>
    </source>
</reference>
<dbReference type="Pfam" id="PF24681">
    <property type="entry name" value="Kelch_KLHDC2_KLHL20_DRC7"/>
    <property type="match status" value="1"/>
</dbReference>
<feature type="region of interest" description="Disordered" evidence="3">
    <location>
        <begin position="802"/>
        <end position="921"/>
    </location>
</feature>
<feature type="compositionally biased region" description="Basic and acidic residues" evidence="3">
    <location>
        <begin position="1011"/>
        <end position="1022"/>
    </location>
</feature>
<evidence type="ECO:0000256" key="4">
    <source>
        <dbReference type="SAM" id="SignalP"/>
    </source>
</evidence>